<keyword evidence="1" id="KW-1185">Reference proteome</keyword>
<evidence type="ECO:0000313" key="2">
    <source>
        <dbReference type="WBParaSite" id="jg12498"/>
    </source>
</evidence>
<dbReference type="Proteomes" id="UP000887574">
    <property type="component" value="Unplaced"/>
</dbReference>
<proteinExistence type="predicted"/>
<dbReference type="AlphaFoldDB" id="A0A915CTK9"/>
<sequence>MQIGLTLSIEEALWLLQAMELEWRSSGVVIDLNVVLLEPDQLLEYEAGMVLGARGKAVFEETDELLEEIDEGIRVLKGAEAEKVLVGGLVLEPDCLICDVVDTT</sequence>
<protein>
    <submittedName>
        <fullName evidence="2">Uncharacterized protein</fullName>
    </submittedName>
</protein>
<dbReference type="WBParaSite" id="jg12498">
    <property type="protein sequence ID" value="jg12498"/>
    <property type="gene ID" value="jg12498"/>
</dbReference>
<reference evidence="2" key="1">
    <citation type="submission" date="2022-11" db="UniProtKB">
        <authorList>
            <consortium name="WormBaseParasite"/>
        </authorList>
    </citation>
    <scope>IDENTIFICATION</scope>
</reference>
<name>A0A915CTK9_9BILA</name>
<accession>A0A915CTK9</accession>
<evidence type="ECO:0000313" key="1">
    <source>
        <dbReference type="Proteomes" id="UP000887574"/>
    </source>
</evidence>
<organism evidence="1 2">
    <name type="scientific">Ditylenchus dipsaci</name>
    <dbReference type="NCBI Taxonomy" id="166011"/>
    <lineage>
        <taxon>Eukaryota</taxon>
        <taxon>Metazoa</taxon>
        <taxon>Ecdysozoa</taxon>
        <taxon>Nematoda</taxon>
        <taxon>Chromadorea</taxon>
        <taxon>Rhabditida</taxon>
        <taxon>Tylenchina</taxon>
        <taxon>Tylenchomorpha</taxon>
        <taxon>Sphaerularioidea</taxon>
        <taxon>Anguinidae</taxon>
        <taxon>Anguininae</taxon>
        <taxon>Ditylenchus</taxon>
    </lineage>
</organism>